<gene>
    <name evidence="1" type="ORF">C1H46_032177</name>
</gene>
<dbReference type="EMBL" id="VIEB01000729">
    <property type="protein sequence ID" value="TQD82278.1"/>
    <property type="molecule type" value="Genomic_DNA"/>
</dbReference>
<keyword evidence="2" id="KW-1185">Reference proteome</keyword>
<dbReference type="PANTHER" id="PTHR46238:SF8">
    <property type="entry name" value="ENDONUCLEASE_EXONUCLEASE_PHOSPHATASE DOMAIN-CONTAINING PROTEIN"/>
    <property type="match status" value="1"/>
</dbReference>
<reference evidence="1 2" key="1">
    <citation type="journal article" date="2019" name="G3 (Bethesda)">
        <title>Sequencing of a Wild Apple (Malus baccata) Genome Unravels the Differences Between Cultivated and Wild Apple Species Regarding Disease Resistance and Cold Tolerance.</title>
        <authorList>
            <person name="Chen X."/>
        </authorList>
    </citation>
    <scope>NUCLEOTIDE SEQUENCE [LARGE SCALE GENOMIC DNA]</scope>
    <source>
        <strain evidence="2">cv. Shandingzi</strain>
        <tissue evidence="1">Leaves</tissue>
    </source>
</reference>
<accession>A0A540L720</accession>
<dbReference type="AlphaFoldDB" id="A0A540L720"/>
<sequence>MGVAEMRMLRWMCGHTRKDKIRNEDIRGKVGVAEIEGKMRENRLRWFGHVQRRPTNAPIRRCDYGIEVQGRRGRGRPRKTLEETLRKDLVLGSNEGHDTGPSTMAF</sequence>
<evidence type="ECO:0000313" key="2">
    <source>
        <dbReference type="Proteomes" id="UP000315295"/>
    </source>
</evidence>
<dbReference type="STRING" id="106549.A0A540L720"/>
<proteinExistence type="predicted"/>
<name>A0A540L720_MALBA</name>
<dbReference type="PANTHER" id="PTHR46238">
    <property type="entry name" value="REVERSE TRANSCRIPTASE DOMAIN-CONTAINING PROTEIN"/>
    <property type="match status" value="1"/>
</dbReference>
<comment type="caution">
    <text evidence="1">The sequence shown here is derived from an EMBL/GenBank/DDBJ whole genome shotgun (WGS) entry which is preliminary data.</text>
</comment>
<protein>
    <submittedName>
        <fullName evidence="1">Uncharacterized protein</fullName>
    </submittedName>
</protein>
<evidence type="ECO:0000313" key="1">
    <source>
        <dbReference type="EMBL" id="TQD82278.1"/>
    </source>
</evidence>
<dbReference type="Proteomes" id="UP000315295">
    <property type="component" value="Unassembled WGS sequence"/>
</dbReference>
<organism evidence="1 2">
    <name type="scientific">Malus baccata</name>
    <name type="common">Siberian crab apple</name>
    <name type="synonym">Pyrus baccata</name>
    <dbReference type="NCBI Taxonomy" id="106549"/>
    <lineage>
        <taxon>Eukaryota</taxon>
        <taxon>Viridiplantae</taxon>
        <taxon>Streptophyta</taxon>
        <taxon>Embryophyta</taxon>
        <taxon>Tracheophyta</taxon>
        <taxon>Spermatophyta</taxon>
        <taxon>Magnoliopsida</taxon>
        <taxon>eudicotyledons</taxon>
        <taxon>Gunneridae</taxon>
        <taxon>Pentapetalae</taxon>
        <taxon>rosids</taxon>
        <taxon>fabids</taxon>
        <taxon>Rosales</taxon>
        <taxon>Rosaceae</taxon>
        <taxon>Amygdaloideae</taxon>
        <taxon>Maleae</taxon>
        <taxon>Malus</taxon>
    </lineage>
</organism>